<dbReference type="InterPro" id="IPR032675">
    <property type="entry name" value="LRR_dom_sf"/>
</dbReference>
<organism evidence="1 2">
    <name type="scientific">Linnemannia elongata AG-77</name>
    <dbReference type="NCBI Taxonomy" id="1314771"/>
    <lineage>
        <taxon>Eukaryota</taxon>
        <taxon>Fungi</taxon>
        <taxon>Fungi incertae sedis</taxon>
        <taxon>Mucoromycota</taxon>
        <taxon>Mortierellomycotina</taxon>
        <taxon>Mortierellomycetes</taxon>
        <taxon>Mortierellales</taxon>
        <taxon>Mortierellaceae</taxon>
        <taxon>Linnemannia</taxon>
    </lineage>
</organism>
<accession>A0A197JI22</accession>
<gene>
    <name evidence="1" type="ORF">K457DRAFT_141621</name>
</gene>
<dbReference type="STRING" id="1314771.A0A197JI22"/>
<proteinExistence type="predicted"/>
<dbReference type="EMBL" id="KV442087">
    <property type="protein sequence ID" value="OAQ24795.1"/>
    <property type="molecule type" value="Genomic_DNA"/>
</dbReference>
<sequence>MTAACERVIAIPELLASLVRFPSRTDLVRLARTNRTIYTNCSPLLWQSLDLLQDSSYSSRLLDSQEGLQALADNHDLVRVIAWGAEFSSHYFQALLVYLNLTPALQSIPTSALVHPDWGSMRNSAASSVAPLPPLLELERLRVRIPTIPYAKKIPGPPEIHPFDCHLHRNLWLARVNHQTLTHLDCEQLLLESPRVVRDLCRTISQLTHLRTLRLGAQPHFFIAEKREVLQAIIFSCPASLVQLSLKFRHINRTNPPLAMDPVESDWDFHQGPLVMMTAPLLRLKSLTLPSMPNAQLVAVLQLFLKRCRTVEVLKLPSLHSVVDGVSSVVTLMAELCRFTTDLLFPSTCDAQLLRLILNALPVGRLQSLYCNIVNSKTVQMRAALTRHSATLRKIELTGHHYISSSMIQAVLTSCGTLETFRATRNKNHRSADSCLTLADAVEDEWVCVRIRHLKINIMMMTVPQYLNDPSCATWTERDHSHWERLGRLYAQIGRLACLEVLDLKAIGWKGMPIGLGVDDVVRGKKAGHLAAWSGLNMLRELRGFYVWTQGDDWARIGVREADWFGSHLPALRLVMFSLLDDGEGYRMLRARRPWLKLRAGPS</sequence>
<name>A0A197JI22_9FUNG</name>
<reference evidence="1 2" key="1">
    <citation type="submission" date="2016-05" db="EMBL/GenBank/DDBJ databases">
        <title>Genome sequencing reveals origins of a unique bacterial endosymbiosis in the earliest lineages of terrestrial Fungi.</title>
        <authorList>
            <consortium name="DOE Joint Genome Institute"/>
            <person name="Uehling J."/>
            <person name="Gryganskyi A."/>
            <person name="Hameed K."/>
            <person name="Tschaplinski T."/>
            <person name="Misztal P."/>
            <person name="Wu S."/>
            <person name="Desiro A."/>
            <person name="Vande Pol N."/>
            <person name="Du Z.-Y."/>
            <person name="Zienkiewicz A."/>
            <person name="Zienkiewicz K."/>
            <person name="Morin E."/>
            <person name="Tisserant E."/>
            <person name="Splivallo R."/>
            <person name="Hainaut M."/>
            <person name="Henrissat B."/>
            <person name="Ohm R."/>
            <person name="Kuo A."/>
            <person name="Yan J."/>
            <person name="Lipzen A."/>
            <person name="Nolan M."/>
            <person name="Labutti K."/>
            <person name="Barry K."/>
            <person name="Goldstein A."/>
            <person name="Labbe J."/>
            <person name="Schadt C."/>
            <person name="Tuskan G."/>
            <person name="Grigoriev I."/>
            <person name="Martin F."/>
            <person name="Vilgalys R."/>
            <person name="Bonito G."/>
        </authorList>
    </citation>
    <scope>NUCLEOTIDE SEQUENCE [LARGE SCALE GENOMIC DNA]</scope>
    <source>
        <strain evidence="1 2">AG-77</strain>
    </source>
</reference>
<dbReference type="AlphaFoldDB" id="A0A197JI22"/>
<protein>
    <recommendedName>
        <fullName evidence="3">F-box domain-containing protein</fullName>
    </recommendedName>
</protein>
<dbReference type="SUPFAM" id="SSF52047">
    <property type="entry name" value="RNI-like"/>
    <property type="match status" value="1"/>
</dbReference>
<evidence type="ECO:0000313" key="2">
    <source>
        <dbReference type="Proteomes" id="UP000078512"/>
    </source>
</evidence>
<keyword evidence="2" id="KW-1185">Reference proteome</keyword>
<dbReference type="Gene3D" id="3.80.10.10">
    <property type="entry name" value="Ribonuclease Inhibitor"/>
    <property type="match status" value="1"/>
</dbReference>
<evidence type="ECO:0008006" key="3">
    <source>
        <dbReference type="Google" id="ProtNLM"/>
    </source>
</evidence>
<dbReference type="Proteomes" id="UP000078512">
    <property type="component" value="Unassembled WGS sequence"/>
</dbReference>
<evidence type="ECO:0000313" key="1">
    <source>
        <dbReference type="EMBL" id="OAQ24795.1"/>
    </source>
</evidence>